<dbReference type="eggNOG" id="ENOG502ZXI8">
    <property type="taxonomic scope" value="Bacteria"/>
</dbReference>
<reference evidence="4" key="1">
    <citation type="submission" date="2011-12" db="EMBL/GenBank/DDBJ databases">
        <title>Complete genome sequence of Streptomyces cattleya strain DSM 46488.</title>
        <authorList>
            <person name="Ou H.-Y."/>
            <person name="Li P."/>
            <person name="Zhao C."/>
            <person name="O'Hagan D."/>
            <person name="Deng Z."/>
        </authorList>
    </citation>
    <scope>NUCLEOTIDE SEQUENCE [LARGE SCALE GENOMIC DNA]</scope>
    <source>
        <strain evidence="4">ATCC 35852 / DSM 46488 / JCM 4925 / NBRC 14057 / NRRL 8057</strain>
    </source>
</reference>
<dbReference type="Proteomes" id="UP000007842">
    <property type="component" value="Chromosome"/>
</dbReference>
<dbReference type="AlphaFoldDB" id="F8K1E7"/>
<evidence type="ECO:0008006" key="5">
    <source>
        <dbReference type="Google" id="ProtNLM"/>
    </source>
</evidence>
<dbReference type="InterPro" id="IPR055338">
    <property type="entry name" value="YqfX-like"/>
</dbReference>
<name>F8K1E7_STREN</name>
<dbReference type="RefSeq" id="WP_014145777.1">
    <property type="nucleotide sequence ID" value="NC_016111.1"/>
</dbReference>
<evidence type="ECO:0000313" key="4">
    <source>
        <dbReference type="Proteomes" id="UP000007842"/>
    </source>
</evidence>
<keyword evidence="2" id="KW-1133">Transmembrane helix</keyword>
<protein>
    <recommendedName>
        <fullName evidence="5">DUF4190 domain-containing protein</fullName>
    </recommendedName>
</protein>
<accession>F8K1E7</accession>
<dbReference type="PANTHER" id="PTHR40040:SF1">
    <property type="entry name" value="MEMBRANE PROTEIN"/>
    <property type="match status" value="1"/>
</dbReference>
<evidence type="ECO:0000256" key="2">
    <source>
        <dbReference type="SAM" id="Phobius"/>
    </source>
</evidence>
<dbReference type="PANTHER" id="PTHR40040">
    <property type="entry name" value="SMALL HYDROPHOBIC PROTEIN-RELATED"/>
    <property type="match status" value="1"/>
</dbReference>
<dbReference type="EMBL" id="CP003219">
    <property type="protein sequence ID" value="AEW97443.1"/>
    <property type="molecule type" value="Genomic_DNA"/>
</dbReference>
<dbReference type="OrthoDB" id="4288664at2"/>
<dbReference type="KEGG" id="scy:SCATT_50720"/>
<feature type="region of interest" description="Disordered" evidence="1">
    <location>
        <begin position="1"/>
        <end position="22"/>
    </location>
</feature>
<sequence>MTSATSARTTRTPASPRQDADGPAVASFVIGLLGTFLFNAVFGPLAIVLACVSLGRGTRRRGRALLGLALGVADIVILAVLIATRQSVDFAPGF</sequence>
<feature type="compositionally biased region" description="Low complexity" evidence="1">
    <location>
        <begin position="1"/>
        <end position="17"/>
    </location>
</feature>
<keyword evidence="4" id="KW-1185">Reference proteome</keyword>
<organism evidence="3 4">
    <name type="scientific">Streptantibioticus cattleyicolor (strain ATCC 35852 / DSM 46488 / JCM 4925 / NBRC 14057 / NRRL 8057)</name>
    <name type="common">Streptomyces cattleya</name>
    <dbReference type="NCBI Taxonomy" id="1003195"/>
    <lineage>
        <taxon>Bacteria</taxon>
        <taxon>Bacillati</taxon>
        <taxon>Actinomycetota</taxon>
        <taxon>Actinomycetes</taxon>
        <taxon>Kitasatosporales</taxon>
        <taxon>Streptomycetaceae</taxon>
        <taxon>Streptantibioticus</taxon>
    </lineage>
</organism>
<accession>G8WVB8</accession>
<keyword evidence="2" id="KW-0812">Transmembrane</keyword>
<gene>
    <name evidence="3" type="ordered locus">SCATT_50720</name>
</gene>
<dbReference type="STRING" id="1003195.SCATT_50720"/>
<evidence type="ECO:0000313" key="3">
    <source>
        <dbReference type="EMBL" id="AEW97443.1"/>
    </source>
</evidence>
<keyword evidence="2" id="KW-0472">Membrane</keyword>
<feature type="transmembrane region" description="Helical" evidence="2">
    <location>
        <begin position="64"/>
        <end position="84"/>
    </location>
</feature>
<dbReference type="HOGENOM" id="CLU_152611_3_0_11"/>
<dbReference type="PATRIC" id="fig|1003195.11.peg.6498"/>
<evidence type="ECO:0000256" key="1">
    <source>
        <dbReference type="SAM" id="MobiDB-lite"/>
    </source>
</evidence>
<feature type="transmembrane region" description="Helical" evidence="2">
    <location>
        <begin position="25"/>
        <end position="52"/>
    </location>
</feature>
<proteinExistence type="predicted"/>
<dbReference type="KEGG" id="sct:SCAT_5074"/>